<organism evidence="8 9">
    <name type="scientific">Plectosphaerella cucumerina</name>
    <dbReference type="NCBI Taxonomy" id="40658"/>
    <lineage>
        <taxon>Eukaryota</taxon>
        <taxon>Fungi</taxon>
        <taxon>Dikarya</taxon>
        <taxon>Ascomycota</taxon>
        <taxon>Pezizomycotina</taxon>
        <taxon>Sordariomycetes</taxon>
        <taxon>Hypocreomycetidae</taxon>
        <taxon>Glomerellales</taxon>
        <taxon>Plectosphaerellaceae</taxon>
        <taxon>Plectosphaerella</taxon>
    </lineage>
</organism>
<feature type="transmembrane region" description="Helical" evidence="7">
    <location>
        <begin position="320"/>
        <end position="339"/>
    </location>
</feature>
<dbReference type="PANTHER" id="PTHR43791">
    <property type="entry name" value="PERMEASE-RELATED"/>
    <property type="match status" value="1"/>
</dbReference>
<evidence type="ECO:0000256" key="5">
    <source>
        <dbReference type="ARBA" id="ARBA00023136"/>
    </source>
</evidence>
<evidence type="ECO:0000256" key="1">
    <source>
        <dbReference type="ARBA" id="ARBA00004141"/>
    </source>
</evidence>
<comment type="subcellular location">
    <subcellularLocation>
        <location evidence="1">Membrane</location>
        <topology evidence="1">Multi-pass membrane protein</topology>
    </subcellularLocation>
</comment>
<feature type="transmembrane region" description="Helical" evidence="7">
    <location>
        <begin position="442"/>
        <end position="465"/>
    </location>
</feature>
<feature type="transmembrane region" description="Helical" evidence="7">
    <location>
        <begin position="111"/>
        <end position="130"/>
    </location>
</feature>
<dbReference type="InterPro" id="IPR036259">
    <property type="entry name" value="MFS_trans_sf"/>
</dbReference>
<dbReference type="Pfam" id="PF07690">
    <property type="entry name" value="MFS_1"/>
    <property type="match status" value="1"/>
</dbReference>
<evidence type="ECO:0000256" key="2">
    <source>
        <dbReference type="ARBA" id="ARBA00022448"/>
    </source>
</evidence>
<dbReference type="OrthoDB" id="2985014at2759"/>
<dbReference type="GO" id="GO:0022857">
    <property type="term" value="F:transmembrane transporter activity"/>
    <property type="evidence" value="ECO:0007669"/>
    <property type="project" value="InterPro"/>
</dbReference>
<sequence length="480" mass="53377">MDSPLADKEVQSKVNDDPGSGDDSISRLEWTEDEEKSLVKKLDLIIMPLLTLGFYALQLDRGNIGNALTDFFLRDVGITQNQFNVGQQLLSAGIVILEIPSNLILYRIGPAAWLGGQMVAWGLIATFQSFQEGLAAYLVTRFLLGLGEVGFIPGSLFTITRWYKREETSKRFSVFFLGNMLASATSGLIAFGILRMRGIAGLAGWQWLFIIEGVFTVLIGILFLAVFPRSTGNPTSLLSLGYFTERERLIMVERIIRDDPSKAQPRQRITWKELKDTLTNWRLLPHMGLTICGIAPSSAFGSYAPSLVVGMGYGRLESNALISIAYWILLFSILFWGWASDKMRIRGLWVLLGMIIFWAFNLGNWSLAASEDKAARFAVLTLTIAISWPWHPVNGSWVSLNAETAGERSISMAVHIMAANCGGIVGKQIFREEDAPVYRQGWRLVVILTSVAAICSLLANLQYYFGNGRKLARSGLRYAY</sequence>
<dbReference type="Gene3D" id="1.20.1250.20">
    <property type="entry name" value="MFS general substrate transporter like domains"/>
    <property type="match status" value="2"/>
</dbReference>
<feature type="transmembrane region" description="Helical" evidence="7">
    <location>
        <begin position="142"/>
        <end position="160"/>
    </location>
</feature>
<feature type="transmembrane region" description="Helical" evidence="7">
    <location>
        <begin position="172"/>
        <end position="193"/>
    </location>
</feature>
<feature type="transmembrane region" description="Helical" evidence="7">
    <location>
        <begin position="205"/>
        <end position="227"/>
    </location>
</feature>
<keyword evidence="9" id="KW-1185">Reference proteome</keyword>
<keyword evidence="5 7" id="KW-0472">Membrane</keyword>
<evidence type="ECO:0000313" key="8">
    <source>
        <dbReference type="EMBL" id="KAH7367588.1"/>
    </source>
</evidence>
<protein>
    <submittedName>
        <fullName evidence="8">Major facilitator superfamily domain-containing protein</fullName>
    </submittedName>
</protein>
<dbReference type="GO" id="GO:0016020">
    <property type="term" value="C:membrane"/>
    <property type="evidence" value="ECO:0007669"/>
    <property type="project" value="UniProtKB-SubCell"/>
</dbReference>
<evidence type="ECO:0000256" key="4">
    <source>
        <dbReference type="ARBA" id="ARBA00022989"/>
    </source>
</evidence>
<accession>A0A8K0X586</accession>
<feature type="transmembrane region" description="Helical" evidence="7">
    <location>
        <begin position="345"/>
        <end position="362"/>
    </location>
</feature>
<keyword evidence="3 7" id="KW-0812">Transmembrane</keyword>
<dbReference type="PANTHER" id="PTHR43791:SF32">
    <property type="entry name" value="MAJOR FACILITATOR SUPERFAMILY (MFS) PROFILE DOMAIN-CONTAINING PROTEIN"/>
    <property type="match status" value="1"/>
</dbReference>
<comment type="caution">
    <text evidence="8">The sequence shown here is derived from an EMBL/GenBank/DDBJ whole genome shotgun (WGS) entry which is preliminary data.</text>
</comment>
<evidence type="ECO:0000256" key="6">
    <source>
        <dbReference type="SAM" id="MobiDB-lite"/>
    </source>
</evidence>
<dbReference type="InterPro" id="IPR011701">
    <property type="entry name" value="MFS"/>
</dbReference>
<proteinExistence type="predicted"/>
<feature type="compositionally biased region" description="Basic and acidic residues" evidence="6">
    <location>
        <begin position="1"/>
        <end position="16"/>
    </location>
</feature>
<dbReference type="SUPFAM" id="SSF103473">
    <property type="entry name" value="MFS general substrate transporter"/>
    <property type="match status" value="1"/>
</dbReference>
<feature type="region of interest" description="Disordered" evidence="6">
    <location>
        <begin position="1"/>
        <end position="26"/>
    </location>
</feature>
<gene>
    <name evidence="8" type="ORF">B0T11DRAFT_336938</name>
</gene>
<dbReference type="AlphaFoldDB" id="A0A8K0X586"/>
<reference evidence="8" key="1">
    <citation type="journal article" date="2021" name="Nat. Commun.">
        <title>Genetic determinants of endophytism in the Arabidopsis root mycobiome.</title>
        <authorList>
            <person name="Mesny F."/>
            <person name="Miyauchi S."/>
            <person name="Thiergart T."/>
            <person name="Pickel B."/>
            <person name="Atanasova L."/>
            <person name="Karlsson M."/>
            <person name="Huettel B."/>
            <person name="Barry K.W."/>
            <person name="Haridas S."/>
            <person name="Chen C."/>
            <person name="Bauer D."/>
            <person name="Andreopoulos W."/>
            <person name="Pangilinan J."/>
            <person name="LaButti K."/>
            <person name="Riley R."/>
            <person name="Lipzen A."/>
            <person name="Clum A."/>
            <person name="Drula E."/>
            <person name="Henrissat B."/>
            <person name="Kohler A."/>
            <person name="Grigoriev I.V."/>
            <person name="Martin F.M."/>
            <person name="Hacquard S."/>
        </authorList>
    </citation>
    <scope>NUCLEOTIDE SEQUENCE</scope>
    <source>
        <strain evidence="8">MPI-CAGE-AT-0016</strain>
    </source>
</reference>
<evidence type="ECO:0000256" key="3">
    <source>
        <dbReference type="ARBA" id="ARBA00022692"/>
    </source>
</evidence>
<dbReference type="EMBL" id="JAGPXD010000002">
    <property type="protein sequence ID" value="KAH7367588.1"/>
    <property type="molecule type" value="Genomic_DNA"/>
</dbReference>
<evidence type="ECO:0000256" key="7">
    <source>
        <dbReference type="SAM" id="Phobius"/>
    </source>
</evidence>
<name>A0A8K0X586_9PEZI</name>
<evidence type="ECO:0000313" key="9">
    <source>
        <dbReference type="Proteomes" id="UP000813385"/>
    </source>
</evidence>
<keyword evidence="2" id="KW-0813">Transport</keyword>
<keyword evidence="4 7" id="KW-1133">Transmembrane helix</keyword>
<dbReference type="Proteomes" id="UP000813385">
    <property type="component" value="Unassembled WGS sequence"/>
</dbReference>